<dbReference type="Pfam" id="PF01150">
    <property type="entry name" value="GDA1_CD39"/>
    <property type="match status" value="1"/>
</dbReference>
<comment type="caution">
    <text evidence="7">The sequence shown here is derived from an EMBL/GenBank/DDBJ whole genome shotgun (WGS) entry which is preliminary data.</text>
</comment>
<name>A0A2P6R2X9_ROSCH</name>
<reference evidence="7 8" key="1">
    <citation type="journal article" date="2018" name="Nat. Genet.">
        <title>The Rosa genome provides new insights in the design of modern roses.</title>
        <authorList>
            <person name="Bendahmane M."/>
        </authorList>
    </citation>
    <scope>NUCLEOTIDE SEQUENCE [LARGE SCALE GENOMIC DNA]</scope>
    <source>
        <strain evidence="8">cv. Old Blush</strain>
    </source>
</reference>
<dbReference type="OMA" id="ENPFHRH"/>
<evidence type="ECO:0000256" key="4">
    <source>
        <dbReference type="PIRSR" id="PIRSR600407-2"/>
    </source>
</evidence>
<dbReference type="STRING" id="74649.A0A2P6R2X9"/>
<keyword evidence="4" id="KW-0067">ATP-binding</keyword>
<keyword evidence="8" id="KW-1185">Reference proteome</keyword>
<dbReference type="PANTHER" id="PTHR11782:SF3">
    <property type="entry name" value="APYRASE 6-RELATED"/>
    <property type="match status" value="1"/>
</dbReference>
<protein>
    <submittedName>
        <fullName evidence="7">Putative apyrase</fullName>
        <ecNumber evidence="7">3.6.1.5</ecNumber>
    </submittedName>
</protein>
<feature type="transmembrane region" description="Helical" evidence="6">
    <location>
        <begin position="500"/>
        <end position="518"/>
    </location>
</feature>
<sequence>MRRLHARKGDTSSKPTDDDMDPVKLQIRPSSRSNLFSRSPKQSTRSSFVILASVTIATAFVLCYLLFFTRNSRNSKRYGIVIDGGSTGTRIHVFGYGVDAANSAVFDFGKDGLASLRVNPGLSSFAEDPKAAGGSLKELIEFAKGRVPKQQWGNTEVRLMATAGLRLLDLDVQSRILESCRKVLRSSGFKFQDEWASVITGSDEGLYAWVVANHALGTLGGDPLKTIGIIELGGASAQVTFVSSEPMPPQFARPVKVGNVTYNLYSHSFLHYGQNVAYESLKEALASGDFSSASEALQNRMIIDPCTPKGYSYKMESSKLSPSSLGEKNEYLSALQSRGNFSECRSAANMMLQKGKDKCLYQPCNIGSTFTPKLQGKFLATENFFHTSKFFGLGPRAFLSNLMIAGQQFCGDDWSKLKKRYQAFDEEALLQYCFSSAYSVALLHDSLGISLDDERIRVANQVGSIPLDWALGAFILQSTSDLDVGHTDWISAIISDGSPTLLSVIFIFAILLFTVWSLSKWRKPQLKTIYDLEKGRYIVSRISRS</sequence>
<evidence type="ECO:0000313" key="7">
    <source>
        <dbReference type="EMBL" id="PRQ40786.1"/>
    </source>
</evidence>
<organism evidence="7 8">
    <name type="scientific">Rosa chinensis</name>
    <name type="common">China rose</name>
    <dbReference type="NCBI Taxonomy" id="74649"/>
    <lineage>
        <taxon>Eukaryota</taxon>
        <taxon>Viridiplantae</taxon>
        <taxon>Streptophyta</taxon>
        <taxon>Embryophyta</taxon>
        <taxon>Tracheophyta</taxon>
        <taxon>Spermatophyta</taxon>
        <taxon>Magnoliopsida</taxon>
        <taxon>eudicotyledons</taxon>
        <taxon>Gunneridae</taxon>
        <taxon>Pentapetalae</taxon>
        <taxon>rosids</taxon>
        <taxon>fabids</taxon>
        <taxon>Rosales</taxon>
        <taxon>Rosaceae</taxon>
        <taxon>Rosoideae</taxon>
        <taxon>Rosoideae incertae sedis</taxon>
        <taxon>Rosa</taxon>
    </lineage>
</organism>
<feature type="compositionally biased region" description="Basic and acidic residues" evidence="5">
    <location>
        <begin position="7"/>
        <end position="17"/>
    </location>
</feature>
<keyword evidence="6" id="KW-0812">Transmembrane</keyword>
<feature type="binding site" evidence="4">
    <location>
        <begin position="234"/>
        <end position="238"/>
    </location>
    <ligand>
        <name>ATP</name>
        <dbReference type="ChEBI" id="CHEBI:30616"/>
    </ligand>
</feature>
<evidence type="ECO:0000313" key="8">
    <source>
        <dbReference type="Proteomes" id="UP000238479"/>
    </source>
</evidence>
<dbReference type="EMBL" id="PDCK01000042">
    <property type="protein sequence ID" value="PRQ40786.1"/>
    <property type="molecule type" value="Genomic_DNA"/>
</dbReference>
<dbReference type="GO" id="GO:0017110">
    <property type="term" value="F:nucleoside diphosphate phosphatase activity"/>
    <property type="evidence" value="ECO:0007669"/>
    <property type="project" value="TreeGrafter"/>
</dbReference>
<keyword evidence="6" id="KW-1133">Transmembrane helix</keyword>
<evidence type="ECO:0000256" key="3">
    <source>
        <dbReference type="PIRSR" id="PIRSR600407-1"/>
    </source>
</evidence>
<dbReference type="Gene3D" id="3.30.420.40">
    <property type="match status" value="1"/>
</dbReference>
<keyword evidence="2 7" id="KW-0378">Hydrolase</keyword>
<dbReference type="EC" id="3.6.1.5" evidence="7"/>
<proteinExistence type="inferred from homology"/>
<accession>A0A2P6R2X9</accession>
<feature type="active site" description="Proton acceptor" evidence="3">
    <location>
        <position position="204"/>
    </location>
</feature>
<evidence type="ECO:0000256" key="1">
    <source>
        <dbReference type="ARBA" id="ARBA00009283"/>
    </source>
</evidence>
<dbReference type="GO" id="GO:0005524">
    <property type="term" value="F:ATP binding"/>
    <property type="evidence" value="ECO:0007669"/>
    <property type="project" value="UniProtKB-KW"/>
</dbReference>
<keyword evidence="6" id="KW-0472">Membrane</keyword>
<comment type="similarity">
    <text evidence="1">Belongs to the GDA1/CD39 NTPase family.</text>
</comment>
<feature type="transmembrane region" description="Helical" evidence="6">
    <location>
        <begin position="48"/>
        <end position="67"/>
    </location>
</feature>
<dbReference type="GO" id="GO:0009134">
    <property type="term" value="P:nucleoside diphosphate catabolic process"/>
    <property type="evidence" value="ECO:0007669"/>
    <property type="project" value="TreeGrafter"/>
</dbReference>
<dbReference type="Proteomes" id="UP000238479">
    <property type="component" value="Chromosome 4"/>
</dbReference>
<feature type="region of interest" description="Disordered" evidence="5">
    <location>
        <begin position="1"/>
        <end position="24"/>
    </location>
</feature>
<evidence type="ECO:0000256" key="2">
    <source>
        <dbReference type="ARBA" id="ARBA00022801"/>
    </source>
</evidence>
<dbReference type="GO" id="GO:0004050">
    <property type="term" value="F:apyrase activity"/>
    <property type="evidence" value="ECO:0007669"/>
    <property type="project" value="UniProtKB-EC"/>
</dbReference>
<dbReference type="GO" id="GO:0016020">
    <property type="term" value="C:membrane"/>
    <property type="evidence" value="ECO:0007669"/>
    <property type="project" value="TreeGrafter"/>
</dbReference>
<dbReference type="Gene3D" id="3.30.420.150">
    <property type="entry name" value="Exopolyphosphatase. Domain 2"/>
    <property type="match status" value="1"/>
</dbReference>
<keyword evidence="4" id="KW-0547">Nucleotide-binding</keyword>
<dbReference type="InterPro" id="IPR000407">
    <property type="entry name" value="GDA1_CD39_NTPase"/>
</dbReference>
<evidence type="ECO:0000256" key="6">
    <source>
        <dbReference type="SAM" id="Phobius"/>
    </source>
</evidence>
<dbReference type="PANTHER" id="PTHR11782">
    <property type="entry name" value="ADENOSINE/GUANOSINE DIPHOSPHATASE"/>
    <property type="match status" value="1"/>
</dbReference>
<gene>
    <name evidence="7" type="ORF">RchiOBHm_Chr4g0439831</name>
</gene>
<dbReference type="AlphaFoldDB" id="A0A2P6R2X9"/>
<dbReference type="Gramene" id="PRQ40786">
    <property type="protein sequence ID" value="PRQ40786"/>
    <property type="gene ID" value="RchiOBHm_Chr4g0439831"/>
</dbReference>
<dbReference type="CDD" id="cd24042">
    <property type="entry name" value="ASKHA_NBD_AtAPY3-like"/>
    <property type="match status" value="1"/>
</dbReference>
<evidence type="ECO:0000256" key="5">
    <source>
        <dbReference type="SAM" id="MobiDB-lite"/>
    </source>
</evidence>
<dbReference type="OrthoDB" id="6372431at2759"/>